<proteinExistence type="inferred from homology"/>
<evidence type="ECO:0000259" key="8">
    <source>
        <dbReference type="Pfam" id="PF07559"/>
    </source>
</evidence>
<dbReference type="PANTHER" id="PTHR30435:SF1">
    <property type="entry name" value="FLAGELLAR HOOK PROTEIN FLGE"/>
    <property type="match status" value="1"/>
</dbReference>
<evidence type="ECO:0000256" key="2">
    <source>
        <dbReference type="ARBA" id="ARBA00009677"/>
    </source>
</evidence>
<keyword evidence="11" id="KW-1185">Reference proteome</keyword>
<keyword evidence="10" id="KW-0969">Cilium</keyword>
<evidence type="ECO:0000259" key="6">
    <source>
        <dbReference type="Pfam" id="PF00460"/>
    </source>
</evidence>
<dbReference type="Pfam" id="PF22692">
    <property type="entry name" value="LlgE_F_G_D1"/>
    <property type="match status" value="1"/>
</dbReference>
<dbReference type="InterPro" id="IPR020013">
    <property type="entry name" value="Flagellar_FlgE/F/G"/>
</dbReference>
<dbReference type="EMBL" id="CQAW01000010">
    <property type="protein sequence ID" value="CNH78078.1"/>
    <property type="molecule type" value="Genomic_DNA"/>
</dbReference>
<dbReference type="GO" id="GO:0005829">
    <property type="term" value="C:cytosol"/>
    <property type="evidence" value="ECO:0007669"/>
    <property type="project" value="TreeGrafter"/>
</dbReference>
<dbReference type="InterPro" id="IPR037925">
    <property type="entry name" value="FlgE/F/G-like"/>
</dbReference>
<dbReference type="Pfam" id="PF00460">
    <property type="entry name" value="Flg_bb_rod"/>
    <property type="match status" value="1"/>
</dbReference>
<dbReference type="InterPro" id="IPR053967">
    <property type="entry name" value="LlgE_F_G-like_D1"/>
</dbReference>
<accession>A0A0T9PRQ3</accession>
<feature type="domain" description="Flagellar basal-body/hook protein C-terminal" evidence="7">
    <location>
        <begin position="392"/>
        <end position="436"/>
    </location>
</feature>
<dbReference type="Pfam" id="PF06429">
    <property type="entry name" value="Flg_bbr_C"/>
    <property type="match status" value="1"/>
</dbReference>
<reference evidence="11" key="1">
    <citation type="submission" date="2015-03" db="EMBL/GenBank/DDBJ databases">
        <authorList>
            <consortium name="Pathogen Informatics"/>
            <person name="Murphy D."/>
        </authorList>
    </citation>
    <scope>NUCLEOTIDE SEQUENCE [LARGE SCALE GENOMIC DNA]</scope>
    <source>
        <strain evidence="11">IP6945</strain>
    </source>
</reference>
<feature type="domain" description="Flagellar hook protein FlgE/F/G-like D1" evidence="9">
    <location>
        <begin position="76"/>
        <end position="144"/>
    </location>
</feature>
<dbReference type="GO" id="GO:0009425">
    <property type="term" value="C:bacterial-type flagellum basal body"/>
    <property type="evidence" value="ECO:0007669"/>
    <property type="project" value="UniProtKB-SubCell"/>
</dbReference>
<comment type="similarity">
    <text evidence="2 5">Belongs to the flagella basal body rod proteins family.</text>
</comment>
<dbReference type="SUPFAM" id="SSF117143">
    <property type="entry name" value="Flagellar hook protein flgE"/>
    <property type="match status" value="1"/>
</dbReference>
<dbReference type="NCBIfam" id="TIGR03506">
    <property type="entry name" value="FlgEFG_subfam"/>
    <property type="match status" value="1"/>
</dbReference>
<dbReference type="InterPro" id="IPR010930">
    <property type="entry name" value="Flg_bb/hook_C_dom"/>
</dbReference>
<dbReference type="InterPro" id="IPR001444">
    <property type="entry name" value="Flag_bb_rod_N"/>
</dbReference>
<comment type="function">
    <text evidence="5">A flexible structure which links the flagellar filament to the drive apparatus in the basal body.</text>
</comment>
<dbReference type="GO" id="GO:0009424">
    <property type="term" value="C:bacterial-type flagellum hook"/>
    <property type="evidence" value="ECO:0007669"/>
    <property type="project" value="TreeGrafter"/>
</dbReference>
<evidence type="ECO:0000256" key="5">
    <source>
        <dbReference type="RuleBase" id="RU362116"/>
    </source>
</evidence>
<protein>
    <recommendedName>
        <fullName evidence="3 5">Flagellar hook protein FlgE</fullName>
    </recommendedName>
</protein>
<feature type="domain" description="Flagellar hook protein FlgE D2" evidence="8">
    <location>
        <begin position="173"/>
        <end position="318"/>
    </location>
</feature>
<evidence type="ECO:0000313" key="10">
    <source>
        <dbReference type="EMBL" id="CNH78078.1"/>
    </source>
</evidence>
<dbReference type="Proteomes" id="UP000041882">
    <property type="component" value="Unassembled WGS sequence"/>
</dbReference>
<dbReference type="PROSITE" id="PS00588">
    <property type="entry name" value="FLAGELLA_BB_ROD"/>
    <property type="match status" value="1"/>
</dbReference>
<evidence type="ECO:0000256" key="1">
    <source>
        <dbReference type="ARBA" id="ARBA00004117"/>
    </source>
</evidence>
<evidence type="ECO:0000256" key="3">
    <source>
        <dbReference type="ARBA" id="ARBA00019015"/>
    </source>
</evidence>
<dbReference type="PANTHER" id="PTHR30435">
    <property type="entry name" value="FLAGELLAR PROTEIN"/>
    <property type="match status" value="1"/>
</dbReference>
<dbReference type="AlphaFoldDB" id="A0A0T9PRQ3"/>
<dbReference type="GO" id="GO:0071978">
    <property type="term" value="P:bacterial-type flagellum-dependent swarming motility"/>
    <property type="evidence" value="ECO:0007669"/>
    <property type="project" value="TreeGrafter"/>
</dbReference>
<evidence type="ECO:0000313" key="11">
    <source>
        <dbReference type="Proteomes" id="UP000041882"/>
    </source>
</evidence>
<dbReference type="InterPro" id="IPR019776">
    <property type="entry name" value="Flagellar_basal_body_rod_CS"/>
</dbReference>
<name>A0A0T9PRQ3_9GAMM</name>
<dbReference type="RefSeq" id="WP_050114403.1">
    <property type="nucleotide sequence ID" value="NZ_CABHXQ010000004.1"/>
</dbReference>
<dbReference type="Gene3D" id="2.60.98.20">
    <property type="entry name" value="Flagellar hook protein FlgE"/>
    <property type="match status" value="1"/>
</dbReference>
<keyword evidence="4 5" id="KW-0975">Bacterial flagellum</keyword>
<evidence type="ECO:0000259" key="9">
    <source>
        <dbReference type="Pfam" id="PF22692"/>
    </source>
</evidence>
<organism evidence="10 11">
    <name type="scientific">Yersinia thracica</name>
    <dbReference type="NCBI Taxonomy" id="2890319"/>
    <lineage>
        <taxon>Bacteria</taxon>
        <taxon>Pseudomonadati</taxon>
        <taxon>Pseudomonadota</taxon>
        <taxon>Gammaproteobacteria</taxon>
        <taxon>Enterobacterales</taxon>
        <taxon>Yersiniaceae</taxon>
        <taxon>Yersinia</taxon>
    </lineage>
</organism>
<gene>
    <name evidence="10" type="primary">flgE_2</name>
    <name evidence="10" type="ORF">ERS008472_02305</name>
</gene>
<keyword evidence="10" id="KW-0966">Cell projection</keyword>
<dbReference type="Pfam" id="PF07559">
    <property type="entry name" value="FlgE_D2"/>
    <property type="match status" value="1"/>
</dbReference>
<evidence type="ECO:0000259" key="7">
    <source>
        <dbReference type="Pfam" id="PF06429"/>
    </source>
</evidence>
<dbReference type="InterPro" id="IPR037058">
    <property type="entry name" value="Falgellar_hook_FlgE_sf"/>
</dbReference>
<evidence type="ECO:0000256" key="4">
    <source>
        <dbReference type="ARBA" id="ARBA00023143"/>
    </source>
</evidence>
<sequence length="437" mass="46005">MGFSQAVSGLNAASSNLDVIGNNIANSATSGFKAGSVSFADMFAGSQTGMGVKVAGITQDFNDGTTTTTNRRLDLAISQNGFFRMQDSTGGIFYARNGQFKLDENRNIVNMQGLNLTGYPATGTPPTVQQGANPVPLSIPQGMIPAKATTSGNMVANLTSTHKIIPAETTSSAGVTTPTFDPEKPDTYSFVNNMTTFDSLGNRHEINVFYVKRSEDSINGNSWDVYTRDSSAAPAQVAERRGSMRFDTNGALVETTHPVITPPATTPVETPTTVPFTLTIPMGIVNGAPAQDFALNVAGSKQQNTGTDSIVAQNQTGYAAGEFTGFQINNDGSVVGTYSNQQSQLLGQIVMVNFANPEGLSSEGNNVWKETLSSGNAILGTAGSGGFGTLTSGALESSNVDLSKELVNMIVAQRNYQSNAQTIKTQDQILQTLVNLR</sequence>
<feature type="domain" description="Flagellar basal body rod protein N-terminal" evidence="6">
    <location>
        <begin position="6"/>
        <end position="33"/>
    </location>
</feature>
<keyword evidence="10" id="KW-0282">Flagellum</keyword>
<dbReference type="NCBIfam" id="NF004238">
    <property type="entry name" value="PRK05682.1-1"/>
    <property type="match status" value="1"/>
</dbReference>
<dbReference type="InterPro" id="IPR011491">
    <property type="entry name" value="FlgE_D2"/>
</dbReference>
<comment type="subcellular location">
    <subcellularLocation>
        <location evidence="1 5">Bacterial flagellum basal body</location>
    </subcellularLocation>
</comment>